<evidence type="ECO:0000313" key="2">
    <source>
        <dbReference type="EMBL" id="MCL2914887.1"/>
    </source>
</evidence>
<dbReference type="RefSeq" id="WP_249249523.1">
    <property type="nucleotide sequence ID" value="NZ_JAKIKT010000005.1"/>
</dbReference>
<evidence type="ECO:0000256" key="1">
    <source>
        <dbReference type="SAM" id="MobiDB-lite"/>
    </source>
</evidence>
<reference evidence="2 3" key="1">
    <citation type="submission" date="2022-01" db="EMBL/GenBank/DDBJ databases">
        <title>Whole genome-based taxonomy of the Shewanellaceae.</title>
        <authorList>
            <person name="Martin-Rodriguez A.J."/>
        </authorList>
    </citation>
    <scope>NUCLEOTIDE SEQUENCE [LARGE SCALE GENOMIC DNA]</scope>
    <source>
        <strain evidence="2 3">DSM 21332</strain>
    </source>
</reference>
<protein>
    <submittedName>
        <fullName evidence="2">Chemotaxis protein</fullName>
    </submittedName>
</protein>
<dbReference type="Proteomes" id="UP001202831">
    <property type="component" value="Unassembled WGS sequence"/>
</dbReference>
<name>A0ABT0NAK4_9GAMM</name>
<feature type="compositionally biased region" description="Basic and acidic residues" evidence="1">
    <location>
        <begin position="39"/>
        <end position="53"/>
    </location>
</feature>
<comment type="caution">
    <text evidence="2">The sequence shown here is derived from an EMBL/GenBank/DDBJ whole genome shotgun (WGS) entry which is preliminary data.</text>
</comment>
<feature type="region of interest" description="Disordered" evidence="1">
    <location>
        <begin position="1"/>
        <end position="75"/>
    </location>
</feature>
<gene>
    <name evidence="2" type="ORF">L2725_14055</name>
</gene>
<proteinExistence type="predicted"/>
<evidence type="ECO:0000313" key="3">
    <source>
        <dbReference type="Proteomes" id="UP001202831"/>
    </source>
</evidence>
<dbReference type="EMBL" id="JAKIKT010000005">
    <property type="protein sequence ID" value="MCL2914887.1"/>
    <property type="molecule type" value="Genomic_DNA"/>
</dbReference>
<accession>A0ABT0NAK4</accession>
<sequence>MQVNSAMSSGLAGLQSAQQGISQATTEVAKPTQTNQAVEEGKEQRALQSESDKTSALVAAKESENQAQASAEVVEAADETLGTVIDIKV</sequence>
<organism evidence="2 3">
    <name type="scientific">Shewanella corallii</name>
    <dbReference type="NCBI Taxonomy" id="560080"/>
    <lineage>
        <taxon>Bacteria</taxon>
        <taxon>Pseudomonadati</taxon>
        <taxon>Pseudomonadota</taxon>
        <taxon>Gammaproteobacteria</taxon>
        <taxon>Alteromonadales</taxon>
        <taxon>Shewanellaceae</taxon>
        <taxon>Shewanella</taxon>
    </lineage>
</organism>
<feature type="compositionally biased region" description="Polar residues" evidence="1">
    <location>
        <begin position="15"/>
        <end position="37"/>
    </location>
</feature>
<keyword evidence="3" id="KW-1185">Reference proteome</keyword>